<keyword evidence="3" id="KW-1185">Reference proteome</keyword>
<evidence type="ECO:0000259" key="1">
    <source>
        <dbReference type="Pfam" id="PF06985"/>
    </source>
</evidence>
<proteinExistence type="predicted"/>
<dbReference type="Proteomes" id="UP001369815">
    <property type="component" value="Unassembled WGS sequence"/>
</dbReference>
<protein>
    <recommendedName>
        <fullName evidence="1">Heterokaryon incompatibility domain-containing protein</fullName>
    </recommendedName>
</protein>
<dbReference type="PANTHER" id="PTHR33112:SF16">
    <property type="entry name" value="HETEROKARYON INCOMPATIBILITY DOMAIN-CONTAINING PROTEIN"/>
    <property type="match status" value="1"/>
</dbReference>
<evidence type="ECO:0000313" key="2">
    <source>
        <dbReference type="EMBL" id="KAK6953362.1"/>
    </source>
</evidence>
<dbReference type="Pfam" id="PF06985">
    <property type="entry name" value="HET"/>
    <property type="match status" value="1"/>
</dbReference>
<name>A0AAX6MMF5_9PEZI</name>
<sequence>MVIELGDEQVKMIKGRLSKSDLVSSLQNALQQCEELHGSKCQVAPPKDLPEFWIIDTQKNCLVPGNLVDKYAALSYVWASPLDTSSSKAPSQRLSLQRSNLDDFRRPGFISSESGVAEKLPQVIRDSMDFVQRSSVRYLWVDCLCIPQNDENTGDNVLYMREIYSGAYFTIIAASRSSGLYWSEADIKEDEKEPINNVPHATNFHRELLETHWATRGWTFQEQMLSTRSFIFLDATAFWDCQDAVWWSKSLIGCPETCTDELRSLYKNKKPPHTKRLGKVRLEWVGESKNDCVSRQLSQNLRALSTPDLRFYTELICRYNYRDLTYPQDALLAISGVLDALIRGFSGGFISGLPAIFLDSALLWQPLVKAKRRVRSDDKLKSSPPLPSWSWAGWQCRVDPESLQSALDYEILSDVPRGALGKRMYSWRTRKLVDWISSTTAGDESKILEPGILEKYKGFRDSRSDKELPDGWSLITEDTNSVGGIESHTSKNKASEWYSHRSSPTSAFRYPLPMAYAPLTAGSHGNKHFISCTTVTARFNVRRVLYPHQRVKEIFTYESNFVISVLETQLYKNECLLETCCPVITLEDNRGRWAGVLRVMDDNTSVKVQEAVELIAISRGSLTLSDAALAYEETVDRLACYRFGGINITHCHFTTTNNFQNETVFWDKQGKSECYKIMEKEADSQDQGPFFRKDLYCRRPRDCAPPKEWKDKSYEFYNVLWVERRGDFMERKAAGRVPKDIWEQNQGALQNIRLG</sequence>
<dbReference type="PANTHER" id="PTHR33112">
    <property type="entry name" value="DOMAIN PROTEIN, PUTATIVE-RELATED"/>
    <property type="match status" value="1"/>
</dbReference>
<dbReference type="InterPro" id="IPR010730">
    <property type="entry name" value="HET"/>
</dbReference>
<dbReference type="AlphaFoldDB" id="A0AAX6MMF5"/>
<organism evidence="2 3">
    <name type="scientific">Daldinia eschscholtzii</name>
    <dbReference type="NCBI Taxonomy" id="292717"/>
    <lineage>
        <taxon>Eukaryota</taxon>
        <taxon>Fungi</taxon>
        <taxon>Dikarya</taxon>
        <taxon>Ascomycota</taxon>
        <taxon>Pezizomycotina</taxon>
        <taxon>Sordariomycetes</taxon>
        <taxon>Xylariomycetidae</taxon>
        <taxon>Xylariales</taxon>
        <taxon>Hypoxylaceae</taxon>
        <taxon>Daldinia</taxon>
    </lineage>
</organism>
<accession>A0AAX6MMF5</accession>
<feature type="domain" description="Heterokaryon incompatibility" evidence="1">
    <location>
        <begin position="71"/>
        <end position="222"/>
    </location>
</feature>
<evidence type="ECO:0000313" key="3">
    <source>
        <dbReference type="Proteomes" id="UP001369815"/>
    </source>
</evidence>
<reference evidence="2 3" key="1">
    <citation type="journal article" date="2024" name="Front Chem Biol">
        <title>Unveiling the potential of Daldinia eschscholtzii MFLUCC 19-0629 through bioactivity and bioinformatics studies for enhanced sustainable agriculture production.</title>
        <authorList>
            <person name="Brooks S."/>
            <person name="Weaver J.A."/>
            <person name="Klomchit A."/>
            <person name="Alharthi S.A."/>
            <person name="Onlamun T."/>
            <person name="Nurani R."/>
            <person name="Vong T.K."/>
            <person name="Alberti F."/>
            <person name="Greco C."/>
        </authorList>
    </citation>
    <scope>NUCLEOTIDE SEQUENCE [LARGE SCALE GENOMIC DNA]</scope>
    <source>
        <strain evidence="2">MFLUCC 19-0629</strain>
    </source>
</reference>
<dbReference type="EMBL" id="JBANMG010000005">
    <property type="protein sequence ID" value="KAK6953362.1"/>
    <property type="molecule type" value="Genomic_DNA"/>
</dbReference>
<gene>
    <name evidence="2" type="ORF">Daesc_005665</name>
</gene>
<comment type="caution">
    <text evidence="2">The sequence shown here is derived from an EMBL/GenBank/DDBJ whole genome shotgun (WGS) entry which is preliminary data.</text>
</comment>